<name>A0A8T2NMC0_9TELE</name>
<dbReference type="Proteomes" id="UP000824540">
    <property type="component" value="Unassembled WGS sequence"/>
</dbReference>
<evidence type="ECO:0000313" key="2">
    <source>
        <dbReference type="Proteomes" id="UP000824540"/>
    </source>
</evidence>
<evidence type="ECO:0000313" key="1">
    <source>
        <dbReference type="EMBL" id="KAG9338772.1"/>
    </source>
</evidence>
<proteinExistence type="predicted"/>
<dbReference type="PROSITE" id="PS51257">
    <property type="entry name" value="PROKAR_LIPOPROTEIN"/>
    <property type="match status" value="1"/>
</dbReference>
<organism evidence="1 2">
    <name type="scientific">Albula glossodonta</name>
    <name type="common">roundjaw bonefish</name>
    <dbReference type="NCBI Taxonomy" id="121402"/>
    <lineage>
        <taxon>Eukaryota</taxon>
        <taxon>Metazoa</taxon>
        <taxon>Chordata</taxon>
        <taxon>Craniata</taxon>
        <taxon>Vertebrata</taxon>
        <taxon>Euteleostomi</taxon>
        <taxon>Actinopterygii</taxon>
        <taxon>Neopterygii</taxon>
        <taxon>Teleostei</taxon>
        <taxon>Albuliformes</taxon>
        <taxon>Albulidae</taxon>
        <taxon>Albula</taxon>
    </lineage>
</organism>
<feature type="non-terminal residue" evidence="1">
    <location>
        <position position="1"/>
    </location>
</feature>
<protein>
    <submittedName>
        <fullName evidence="1">Uncharacterized protein</fullName>
    </submittedName>
</protein>
<keyword evidence="2" id="KW-1185">Reference proteome</keyword>
<reference evidence="1" key="1">
    <citation type="thesis" date="2021" institute="BYU ScholarsArchive" country="Provo, UT, USA">
        <title>Applications of and Algorithms for Genome Assembly and Genomic Analyses with an Emphasis on Marine Teleosts.</title>
        <authorList>
            <person name="Pickett B.D."/>
        </authorList>
    </citation>
    <scope>NUCLEOTIDE SEQUENCE</scope>
    <source>
        <strain evidence="1">HI-2016</strain>
    </source>
</reference>
<sequence>MLFRPPLWTLTSPCPGPGGGSCESPDESRVKGIGVLKGQPGLSCQVPTCMPAPRQQRRYRAAAEALWDGCG</sequence>
<comment type="caution">
    <text evidence="1">The sequence shown here is derived from an EMBL/GenBank/DDBJ whole genome shotgun (WGS) entry which is preliminary data.</text>
</comment>
<dbReference type="EMBL" id="JAFBMS010000061">
    <property type="protein sequence ID" value="KAG9338772.1"/>
    <property type="molecule type" value="Genomic_DNA"/>
</dbReference>
<gene>
    <name evidence="1" type="ORF">JZ751_025208</name>
</gene>
<accession>A0A8T2NMC0</accession>
<dbReference type="AlphaFoldDB" id="A0A8T2NMC0"/>